<accession>A0A2P2MNH2</accession>
<keyword evidence="1" id="KW-0812">Transmembrane</keyword>
<sequence length="40" mass="4723">MLYRMFAIFSRLVDFILIISEFVAAFVMTFYSKIFLCCTA</sequence>
<dbReference type="AlphaFoldDB" id="A0A2P2MNH2"/>
<evidence type="ECO:0000256" key="1">
    <source>
        <dbReference type="SAM" id="Phobius"/>
    </source>
</evidence>
<protein>
    <submittedName>
        <fullName evidence="2">Calcium-transporting ATPase</fullName>
    </submittedName>
</protein>
<keyword evidence="1" id="KW-0472">Membrane</keyword>
<proteinExistence type="predicted"/>
<feature type="transmembrane region" description="Helical" evidence="1">
    <location>
        <begin position="12"/>
        <end position="31"/>
    </location>
</feature>
<name>A0A2P2MNH2_RHIMU</name>
<organism evidence="2">
    <name type="scientific">Rhizophora mucronata</name>
    <name type="common">Asiatic mangrove</name>
    <dbReference type="NCBI Taxonomy" id="61149"/>
    <lineage>
        <taxon>Eukaryota</taxon>
        <taxon>Viridiplantae</taxon>
        <taxon>Streptophyta</taxon>
        <taxon>Embryophyta</taxon>
        <taxon>Tracheophyta</taxon>
        <taxon>Spermatophyta</taxon>
        <taxon>Magnoliopsida</taxon>
        <taxon>eudicotyledons</taxon>
        <taxon>Gunneridae</taxon>
        <taxon>Pentapetalae</taxon>
        <taxon>rosids</taxon>
        <taxon>fabids</taxon>
        <taxon>Malpighiales</taxon>
        <taxon>Rhizophoraceae</taxon>
        <taxon>Rhizophora</taxon>
    </lineage>
</organism>
<reference evidence="2" key="1">
    <citation type="submission" date="2018-02" db="EMBL/GenBank/DDBJ databases">
        <title>Rhizophora mucronata_Transcriptome.</title>
        <authorList>
            <person name="Meera S.P."/>
            <person name="Sreeshan A."/>
            <person name="Augustine A."/>
        </authorList>
    </citation>
    <scope>NUCLEOTIDE SEQUENCE</scope>
    <source>
        <tissue evidence="2">Leaf</tissue>
    </source>
</reference>
<evidence type="ECO:0000313" key="2">
    <source>
        <dbReference type="EMBL" id="MBX31784.1"/>
    </source>
</evidence>
<keyword evidence="1" id="KW-1133">Transmembrane helix</keyword>
<dbReference type="EMBL" id="GGEC01051300">
    <property type="protein sequence ID" value="MBX31784.1"/>
    <property type="molecule type" value="Transcribed_RNA"/>
</dbReference>